<dbReference type="AlphaFoldDB" id="A0A518RBA1"/>
<protein>
    <submittedName>
        <fullName evidence="1">Uncharacterized protein</fullName>
    </submittedName>
</protein>
<dbReference type="KEGG" id="ssua:FPZ54_00975"/>
<name>A0A518RBA1_9SPHN</name>
<dbReference type="RefSeq" id="WP_145844316.1">
    <property type="nucleotide sequence ID" value="NZ_CP042239.1"/>
</dbReference>
<keyword evidence="2" id="KW-1185">Reference proteome</keyword>
<reference evidence="1 2" key="1">
    <citation type="submission" date="2019-07" db="EMBL/GenBank/DDBJ databases">
        <title>Sphingomonas alkalisoli sp. nov., isolated from rhizosphere soil of Suaedae salsa.</title>
        <authorList>
            <person name="Zhang H."/>
            <person name="Xu L."/>
            <person name="Zhang J.-X."/>
            <person name="Sun J.-Q."/>
        </authorList>
    </citation>
    <scope>NUCLEOTIDE SEQUENCE [LARGE SCALE GENOMIC DNA]</scope>
    <source>
        <strain evidence="1 2">XS-10</strain>
    </source>
</reference>
<gene>
    <name evidence="1" type="ORF">FPZ54_00975</name>
</gene>
<organism evidence="1 2">
    <name type="scientific">Sphingomonas suaedae</name>
    <dbReference type="NCBI Taxonomy" id="2599297"/>
    <lineage>
        <taxon>Bacteria</taxon>
        <taxon>Pseudomonadati</taxon>
        <taxon>Pseudomonadota</taxon>
        <taxon>Alphaproteobacteria</taxon>
        <taxon>Sphingomonadales</taxon>
        <taxon>Sphingomonadaceae</taxon>
        <taxon>Sphingomonas</taxon>
    </lineage>
</organism>
<evidence type="ECO:0000313" key="2">
    <source>
        <dbReference type="Proteomes" id="UP000318055"/>
    </source>
</evidence>
<accession>A0A518RBA1</accession>
<evidence type="ECO:0000313" key="1">
    <source>
        <dbReference type="EMBL" id="QDX24740.1"/>
    </source>
</evidence>
<dbReference type="Proteomes" id="UP000318055">
    <property type="component" value="Chromosome"/>
</dbReference>
<sequence length="84" mass="9497">MKSTEFRDGRAEGVRDALAIVEALLAAEERKLDLPAPYITRTARRTRWQAYRNAASRLRTLLGRLSRDTPVAAQIESKLKKMGL</sequence>
<proteinExistence type="predicted"/>
<dbReference type="EMBL" id="CP042239">
    <property type="protein sequence ID" value="QDX24740.1"/>
    <property type="molecule type" value="Genomic_DNA"/>
</dbReference>